<accession>A0AA86T379</accession>
<protein>
    <submittedName>
        <fullName evidence="2">Uncharacterized protein</fullName>
    </submittedName>
</protein>
<dbReference type="EMBL" id="OY731401">
    <property type="protein sequence ID" value="CAJ1949325.1"/>
    <property type="molecule type" value="Genomic_DNA"/>
</dbReference>
<reference evidence="2" key="1">
    <citation type="submission" date="2023-10" db="EMBL/GenBank/DDBJ databases">
        <authorList>
            <person name="Domelevo Entfellner J.-B."/>
        </authorList>
    </citation>
    <scope>NUCLEOTIDE SEQUENCE</scope>
</reference>
<keyword evidence="1" id="KW-1133">Transmembrane helix</keyword>
<dbReference type="AlphaFoldDB" id="A0AA86T379"/>
<gene>
    <name evidence="2" type="ORF">AYBTSS11_LOCUS13666</name>
</gene>
<feature type="non-terminal residue" evidence="2">
    <location>
        <position position="79"/>
    </location>
</feature>
<sequence>MQDLKFNPQTLPLFAFSFNLVEVYIAIIRFTGKKGTHGHGLQTNKEKAWKRNVDFLGKRTREPEYRPTCRTARARQLLL</sequence>
<keyword evidence="1" id="KW-0812">Transmembrane</keyword>
<organism evidence="2 3">
    <name type="scientific">Sphenostylis stenocarpa</name>
    <dbReference type="NCBI Taxonomy" id="92480"/>
    <lineage>
        <taxon>Eukaryota</taxon>
        <taxon>Viridiplantae</taxon>
        <taxon>Streptophyta</taxon>
        <taxon>Embryophyta</taxon>
        <taxon>Tracheophyta</taxon>
        <taxon>Spermatophyta</taxon>
        <taxon>Magnoliopsida</taxon>
        <taxon>eudicotyledons</taxon>
        <taxon>Gunneridae</taxon>
        <taxon>Pentapetalae</taxon>
        <taxon>rosids</taxon>
        <taxon>fabids</taxon>
        <taxon>Fabales</taxon>
        <taxon>Fabaceae</taxon>
        <taxon>Papilionoideae</taxon>
        <taxon>50 kb inversion clade</taxon>
        <taxon>NPAAA clade</taxon>
        <taxon>indigoferoid/millettioid clade</taxon>
        <taxon>Phaseoleae</taxon>
        <taxon>Sphenostylis</taxon>
    </lineage>
</organism>
<keyword evidence="3" id="KW-1185">Reference proteome</keyword>
<dbReference type="Proteomes" id="UP001189624">
    <property type="component" value="Chromosome 4"/>
</dbReference>
<name>A0AA86T379_9FABA</name>
<feature type="transmembrane region" description="Helical" evidence="1">
    <location>
        <begin position="12"/>
        <end position="32"/>
    </location>
</feature>
<dbReference type="Gramene" id="rna-AYBTSS11_LOCUS13666">
    <property type="protein sequence ID" value="CAJ1949325.1"/>
    <property type="gene ID" value="gene-AYBTSS11_LOCUS13666"/>
</dbReference>
<feature type="non-terminal residue" evidence="2">
    <location>
        <position position="1"/>
    </location>
</feature>
<evidence type="ECO:0000313" key="3">
    <source>
        <dbReference type="Proteomes" id="UP001189624"/>
    </source>
</evidence>
<evidence type="ECO:0000256" key="1">
    <source>
        <dbReference type="SAM" id="Phobius"/>
    </source>
</evidence>
<proteinExistence type="predicted"/>
<keyword evidence="1" id="KW-0472">Membrane</keyword>
<evidence type="ECO:0000313" key="2">
    <source>
        <dbReference type="EMBL" id="CAJ1949325.1"/>
    </source>
</evidence>